<dbReference type="Proteomes" id="UP000318571">
    <property type="component" value="Chromosome 2"/>
</dbReference>
<dbReference type="SUPFAM" id="SSF117281">
    <property type="entry name" value="Kelch motif"/>
    <property type="match status" value="1"/>
</dbReference>
<dbReference type="InterPro" id="IPR015915">
    <property type="entry name" value="Kelch-typ_b-propeller"/>
</dbReference>
<reference evidence="4 5" key="1">
    <citation type="journal article" date="2018" name="Nat. Ecol. Evol.">
        <title>Genomic signatures of mitonuclear coevolution across populations of Tigriopus californicus.</title>
        <authorList>
            <person name="Barreto F.S."/>
            <person name="Watson E.T."/>
            <person name="Lima T.G."/>
            <person name="Willett C.S."/>
            <person name="Edmands S."/>
            <person name="Li W."/>
            <person name="Burton R.S."/>
        </authorList>
    </citation>
    <scope>NUCLEOTIDE SEQUENCE [LARGE SCALE GENOMIC DNA]</scope>
    <source>
        <strain evidence="4 5">San Diego</strain>
    </source>
</reference>
<organism evidence="4 5">
    <name type="scientific">Tigriopus californicus</name>
    <name type="common">Marine copepod</name>
    <dbReference type="NCBI Taxonomy" id="6832"/>
    <lineage>
        <taxon>Eukaryota</taxon>
        <taxon>Metazoa</taxon>
        <taxon>Ecdysozoa</taxon>
        <taxon>Arthropoda</taxon>
        <taxon>Crustacea</taxon>
        <taxon>Multicrustacea</taxon>
        <taxon>Hexanauplia</taxon>
        <taxon>Copepoda</taxon>
        <taxon>Harpacticoida</taxon>
        <taxon>Harpacticidae</taxon>
        <taxon>Tigriopus</taxon>
    </lineage>
</organism>
<gene>
    <name evidence="4" type="ORF">TCAL_13207</name>
</gene>
<dbReference type="AlphaFoldDB" id="A0A553PBP2"/>
<keyword evidence="3" id="KW-0732">Signal</keyword>
<evidence type="ECO:0000313" key="5">
    <source>
        <dbReference type="Proteomes" id="UP000318571"/>
    </source>
</evidence>
<evidence type="ECO:0000256" key="2">
    <source>
        <dbReference type="SAM" id="MobiDB-lite"/>
    </source>
</evidence>
<feature type="region of interest" description="Disordered" evidence="2">
    <location>
        <begin position="138"/>
        <end position="230"/>
    </location>
</feature>
<feature type="compositionally biased region" description="Basic and acidic residues" evidence="2">
    <location>
        <begin position="138"/>
        <end position="149"/>
    </location>
</feature>
<feature type="chain" id="PRO_5021856599" evidence="3">
    <location>
        <begin position="18"/>
        <end position="526"/>
    </location>
</feature>
<keyword evidence="5" id="KW-1185">Reference proteome</keyword>
<sequence>MWRNKWLLCCLIQVTLGSDSGKIASSDILALTDESQDLREKLAILKGQVDEMFEEIKNQNHAVFKQADHSRILSGKVSNMSKEIKLLKEENSILRDQFELHEFKTGKRLKKVKQKLDILAEGLVQCCPSFLETEPVRPNHFQNHDRSHLVEPSLHSRKKGKDKKEHKRRRKEERKERRKKKYRKDERRNNMKSQVSPPGNPRANLDLESLHLPPPPNKNSNNDDHHNDLGYGVMVHAREPVDHLQYNNQNNQYGHQSYGKVNTDQYIDTDESSQILITGGSSNSSEYFDANSNGYLRCPNPPSYPIMVEGAFGTFIEGHPLICGGRSSVEDYYKSCYFYQNTNNSWVKAKPMMEPRFQASVVMIDSKRWWITSGFSGEKVYNNTEIYETGVGFRSGPTMPAATFQHCLVKVNSSHIFTVGGFPYSRNTWLMDFEAEQWTRQRPINHLRNAMLILGGHEMGGDLDELDLVYQYDPMKEIWTVLNQRLRSTRTSFVAISLPNYYTCSSFPLPTTPTPYGYQPGSKIFF</sequence>
<comment type="caution">
    <text evidence="4">The sequence shown here is derived from an EMBL/GenBank/DDBJ whole genome shotgun (WGS) entry which is preliminary data.</text>
</comment>
<name>A0A553PBP2_TIGCA</name>
<feature type="signal peptide" evidence="3">
    <location>
        <begin position="1"/>
        <end position="17"/>
    </location>
</feature>
<keyword evidence="1" id="KW-0175">Coiled coil</keyword>
<dbReference type="Gene3D" id="2.120.10.80">
    <property type="entry name" value="Kelch-type beta propeller"/>
    <property type="match status" value="1"/>
</dbReference>
<protein>
    <submittedName>
        <fullName evidence="4">Uncharacterized protein</fullName>
    </submittedName>
</protein>
<proteinExistence type="predicted"/>
<feature type="coiled-coil region" evidence="1">
    <location>
        <begin position="28"/>
        <end position="97"/>
    </location>
</feature>
<accession>A0A553PBP2</accession>
<evidence type="ECO:0000313" key="4">
    <source>
        <dbReference type="EMBL" id="TRY75090.1"/>
    </source>
</evidence>
<feature type="compositionally biased region" description="Basic residues" evidence="2">
    <location>
        <begin position="155"/>
        <end position="182"/>
    </location>
</feature>
<evidence type="ECO:0000256" key="1">
    <source>
        <dbReference type="SAM" id="Coils"/>
    </source>
</evidence>
<dbReference type="EMBL" id="VCGU01000005">
    <property type="protein sequence ID" value="TRY75090.1"/>
    <property type="molecule type" value="Genomic_DNA"/>
</dbReference>
<evidence type="ECO:0000256" key="3">
    <source>
        <dbReference type="SAM" id="SignalP"/>
    </source>
</evidence>